<organism evidence="2 3">
    <name type="scientific">Helicobacter enhydrae</name>
    <dbReference type="NCBI Taxonomy" id="222136"/>
    <lineage>
        <taxon>Bacteria</taxon>
        <taxon>Pseudomonadati</taxon>
        <taxon>Campylobacterota</taxon>
        <taxon>Epsilonproteobacteria</taxon>
        <taxon>Campylobacterales</taxon>
        <taxon>Helicobacteraceae</taxon>
        <taxon>Helicobacter</taxon>
    </lineage>
</organism>
<evidence type="ECO:0000259" key="1">
    <source>
        <dbReference type="Pfam" id="PF21862"/>
    </source>
</evidence>
<dbReference type="InterPro" id="IPR054057">
    <property type="entry name" value="CiaD_C"/>
</dbReference>
<dbReference type="KEGG" id="het:BBW65_02405"/>
<dbReference type="Pfam" id="PF21862">
    <property type="entry name" value="CiaD"/>
    <property type="match status" value="1"/>
</dbReference>
<feature type="domain" description="Campylobacter invasion antigen D C-terminal" evidence="1">
    <location>
        <begin position="27"/>
        <end position="78"/>
    </location>
</feature>
<name>A0A1B1U7I7_9HELI</name>
<accession>A0A1B1U7I7</accession>
<dbReference type="EMBL" id="CP016503">
    <property type="protein sequence ID" value="ANV98738.1"/>
    <property type="molecule type" value="Genomic_DNA"/>
</dbReference>
<proteinExistence type="predicted"/>
<reference evidence="3" key="1">
    <citation type="submission" date="2016-07" db="EMBL/GenBank/DDBJ databases">
        <authorList>
            <person name="Florea S."/>
            <person name="Webb J.S."/>
            <person name="Jaromczyk J."/>
            <person name="Schardl C.L."/>
        </authorList>
    </citation>
    <scope>NUCLEOTIDE SEQUENCE [LARGE SCALE GENOMIC DNA]</scope>
    <source>
        <strain evidence="3">MIT 01-6242</strain>
    </source>
</reference>
<dbReference type="STRING" id="222136.BBW65_02405"/>
<protein>
    <recommendedName>
        <fullName evidence="1">Campylobacter invasion antigen D C-terminal domain-containing protein</fullName>
    </recommendedName>
</protein>
<sequence>MFNQQKKAEKLETANQDREILSAAIIDEREFLLAKREKLLVLFEGLLSPQTQSMEKKFELVVRYLQYLLSEIDKRLQEI</sequence>
<dbReference type="Proteomes" id="UP000092884">
    <property type="component" value="Chromosome"/>
</dbReference>
<evidence type="ECO:0000313" key="3">
    <source>
        <dbReference type="Proteomes" id="UP000092884"/>
    </source>
</evidence>
<evidence type="ECO:0000313" key="2">
    <source>
        <dbReference type="EMBL" id="ANV98738.1"/>
    </source>
</evidence>
<gene>
    <name evidence="2" type="ORF">BBW65_02405</name>
</gene>
<keyword evidence="3" id="KW-1185">Reference proteome</keyword>
<dbReference type="AlphaFoldDB" id="A0A1B1U7I7"/>